<evidence type="ECO:0000259" key="1">
    <source>
        <dbReference type="Pfam" id="PF05685"/>
    </source>
</evidence>
<dbReference type="InterPro" id="IPR011335">
    <property type="entry name" value="Restrct_endonuc-II-like"/>
</dbReference>
<dbReference type="GO" id="GO:0004519">
    <property type="term" value="F:endonuclease activity"/>
    <property type="evidence" value="ECO:0007669"/>
    <property type="project" value="UniProtKB-KW"/>
</dbReference>
<keyword evidence="2" id="KW-0255">Endonuclease</keyword>
<dbReference type="Gene3D" id="3.90.1570.10">
    <property type="entry name" value="tt1808, chain A"/>
    <property type="match status" value="1"/>
</dbReference>
<dbReference type="InterPro" id="IPR008538">
    <property type="entry name" value="Uma2"/>
</dbReference>
<keyword evidence="2" id="KW-0540">Nuclease</keyword>
<reference evidence="3" key="1">
    <citation type="journal article" date="2019" name="Int. J. Syst. Evol. Microbiol.">
        <title>The Global Catalogue of Microorganisms (GCM) 10K type strain sequencing project: providing services to taxonomists for standard genome sequencing and annotation.</title>
        <authorList>
            <consortium name="The Broad Institute Genomics Platform"/>
            <consortium name="The Broad Institute Genome Sequencing Center for Infectious Disease"/>
            <person name="Wu L."/>
            <person name="Ma J."/>
        </authorList>
    </citation>
    <scope>NUCLEOTIDE SEQUENCE [LARGE SCALE GENOMIC DNA]</scope>
    <source>
        <strain evidence="3">JCM 10425</strain>
    </source>
</reference>
<keyword evidence="3" id="KW-1185">Reference proteome</keyword>
<gene>
    <name evidence="2" type="ORF">GCM10009539_15670</name>
</gene>
<name>A0ABP3DF73_9ACTN</name>
<sequence>MGHVIMPPHPEHQPMSGVWTLRDVERLPEGCRAEVIDGALTINPSPAPVHNRFVRHLAAALESQLPAEWQLESRIDVLLNLEPLDYVAPDLVVFGADVPLTTRPMSVREITLVAEMVAPESRRRDRNMRPVVYADAGIPHFWRVESEAVGAERLTVHVFSEPGDEGYRVEQVFTGRLSTAVPFPIEIDLDGLT</sequence>
<dbReference type="PANTHER" id="PTHR35400">
    <property type="entry name" value="SLR1083 PROTEIN"/>
    <property type="match status" value="1"/>
</dbReference>
<protein>
    <submittedName>
        <fullName evidence="2">Uma2 family endonuclease</fullName>
    </submittedName>
</protein>
<dbReference type="EMBL" id="BAAAGX010000006">
    <property type="protein sequence ID" value="GAA0231113.1"/>
    <property type="molecule type" value="Genomic_DNA"/>
</dbReference>
<dbReference type="Pfam" id="PF05685">
    <property type="entry name" value="Uma2"/>
    <property type="match status" value="1"/>
</dbReference>
<dbReference type="CDD" id="cd06260">
    <property type="entry name" value="DUF820-like"/>
    <property type="match status" value="1"/>
</dbReference>
<evidence type="ECO:0000313" key="3">
    <source>
        <dbReference type="Proteomes" id="UP001500967"/>
    </source>
</evidence>
<dbReference type="Proteomes" id="UP001500967">
    <property type="component" value="Unassembled WGS sequence"/>
</dbReference>
<keyword evidence="2" id="KW-0378">Hydrolase</keyword>
<dbReference type="SUPFAM" id="SSF52980">
    <property type="entry name" value="Restriction endonuclease-like"/>
    <property type="match status" value="1"/>
</dbReference>
<proteinExistence type="predicted"/>
<dbReference type="InterPro" id="IPR012296">
    <property type="entry name" value="Nuclease_put_TT1808"/>
</dbReference>
<evidence type="ECO:0000313" key="2">
    <source>
        <dbReference type="EMBL" id="GAA0231113.1"/>
    </source>
</evidence>
<organism evidence="2 3">
    <name type="scientific">Cryptosporangium japonicum</name>
    <dbReference type="NCBI Taxonomy" id="80872"/>
    <lineage>
        <taxon>Bacteria</taxon>
        <taxon>Bacillati</taxon>
        <taxon>Actinomycetota</taxon>
        <taxon>Actinomycetes</taxon>
        <taxon>Cryptosporangiales</taxon>
        <taxon>Cryptosporangiaceae</taxon>
        <taxon>Cryptosporangium</taxon>
    </lineage>
</organism>
<dbReference type="PANTHER" id="PTHR35400:SF3">
    <property type="entry name" value="SLL1072 PROTEIN"/>
    <property type="match status" value="1"/>
</dbReference>
<accession>A0ABP3DF73</accession>
<feature type="domain" description="Putative restriction endonuclease" evidence="1">
    <location>
        <begin position="23"/>
        <end position="183"/>
    </location>
</feature>
<comment type="caution">
    <text evidence="2">The sequence shown here is derived from an EMBL/GenBank/DDBJ whole genome shotgun (WGS) entry which is preliminary data.</text>
</comment>